<feature type="transmembrane region" description="Helical" evidence="2">
    <location>
        <begin position="15"/>
        <end position="37"/>
    </location>
</feature>
<dbReference type="OrthoDB" id="9180959at2"/>
<evidence type="ECO:0000259" key="3">
    <source>
        <dbReference type="PROSITE" id="PS50887"/>
    </source>
</evidence>
<dbReference type="NCBIfam" id="TIGR00254">
    <property type="entry name" value="GGDEF"/>
    <property type="match status" value="1"/>
</dbReference>
<dbReference type="SMART" id="SM00062">
    <property type="entry name" value="PBPb"/>
    <property type="match status" value="1"/>
</dbReference>
<dbReference type="EMBL" id="CP014782">
    <property type="protein sequence ID" value="AQS36092.1"/>
    <property type="molecule type" value="Genomic_DNA"/>
</dbReference>
<dbReference type="STRING" id="225848.Sps_00900"/>
<dbReference type="GO" id="GO:0052621">
    <property type="term" value="F:diguanylate cyclase activity"/>
    <property type="evidence" value="ECO:0007669"/>
    <property type="project" value="UniProtKB-EC"/>
</dbReference>
<dbReference type="InterPro" id="IPR029787">
    <property type="entry name" value="Nucleotide_cyclase"/>
</dbReference>
<dbReference type="CDD" id="cd13706">
    <property type="entry name" value="PBP2_HisK_like_1"/>
    <property type="match status" value="1"/>
</dbReference>
<dbReference type="Gene3D" id="3.30.70.270">
    <property type="match status" value="1"/>
</dbReference>
<gene>
    <name evidence="4" type="ORF">Sps_00900</name>
</gene>
<reference evidence="4 5" key="1">
    <citation type="submission" date="2016-03" db="EMBL/GenBank/DDBJ databases">
        <title>Complete genome sequence of Shewanella psychrophila WP2, a deep sea bacterium isolated from west Pacific sediment.</title>
        <authorList>
            <person name="Xu G."/>
            <person name="Jian H."/>
        </authorList>
    </citation>
    <scope>NUCLEOTIDE SEQUENCE [LARGE SCALE GENOMIC DNA]</scope>
    <source>
        <strain evidence="4 5">WP2</strain>
    </source>
</reference>
<dbReference type="InterPro" id="IPR050469">
    <property type="entry name" value="Diguanylate_Cyclase"/>
</dbReference>
<dbReference type="InterPro" id="IPR000160">
    <property type="entry name" value="GGDEF_dom"/>
</dbReference>
<dbReference type="GO" id="GO:0043709">
    <property type="term" value="P:cell adhesion involved in single-species biofilm formation"/>
    <property type="evidence" value="ECO:0007669"/>
    <property type="project" value="TreeGrafter"/>
</dbReference>
<dbReference type="InterPro" id="IPR043128">
    <property type="entry name" value="Rev_trsase/Diguanyl_cyclase"/>
</dbReference>
<keyword evidence="2" id="KW-1133">Transmembrane helix</keyword>
<evidence type="ECO:0000313" key="4">
    <source>
        <dbReference type="EMBL" id="AQS36092.1"/>
    </source>
</evidence>
<dbReference type="CDD" id="cd01949">
    <property type="entry name" value="GGDEF"/>
    <property type="match status" value="1"/>
</dbReference>
<dbReference type="SMART" id="SM00267">
    <property type="entry name" value="GGDEF"/>
    <property type="match status" value="1"/>
</dbReference>
<dbReference type="Pfam" id="PF00497">
    <property type="entry name" value="SBP_bac_3"/>
    <property type="match status" value="1"/>
</dbReference>
<keyword evidence="2" id="KW-0472">Membrane</keyword>
<dbReference type="InterPro" id="IPR001638">
    <property type="entry name" value="Solute-binding_3/MltF_N"/>
</dbReference>
<dbReference type="RefSeq" id="WP_077751423.1">
    <property type="nucleotide sequence ID" value="NZ_CP014782.1"/>
</dbReference>
<feature type="transmembrane region" description="Helical" evidence="2">
    <location>
        <begin position="277"/>
        <end position="295"/>
    </location>
</feature>
<dbReference type="SUPFAM" id="SSF55073">
    <property type="entry name" value="Nucleotide cyclase"/>
    <property type="match status" value="1"/>
</dbReference>
<keyword evidence="5" id="KW-1185">Reference proteome</keyword>
<name>A0A1S6HKR1_9GAMM</name>
<dbReference type="PANTHER" id="PTHR45138:SF5">
    <property type="entry name" value="BIFUNCTIONAL PERIPLASMIC SUBSTRATE BINDING PROTEIN_CYTOPLASMIC DIGUANYLATE CYCLASE"/>
    <property type="match status" value="1"/>
</dbReference>
<dbReference type="PANTHER" id="PTHR45138">
    <property type="entry name" value="REGULATORY COMPONENTS OF SENSORY TRANSDUCTION SYSTEM"/>
    <property type="match status" value="1"/>
</dbReference>
<sequence length="479" mass="54899">MFLKVSSCRPLTHKFLIKITIILNVLFSSLFGALTYAEEIAQDIKVQQEKRKLVIANSKAWKPFSYIDINGEPQGLLIDIWKEYAKVNDIEVIFILTDWNESLQKVKSGEADVHAGLLWSEDRETYLDFLAGIVEIDTQLFFSSKLLGTDVQNYLQAGEVGVVSAGYEETYMMKHYPKTKLVTFDNNELMLKSAFSGQIQAFVADFQVANFYLYTSQKPSLFSPVQHLYSGLIRSAVAQGQNQLSVELRNGFKQISPVDLERIHQKWIRVETVYPKYLFPTLIVLMLLLTAAYIFHLRRAVSQRTHELHQLNIELQRLASIDVMTNIYNRRYFIDRLQRACVHNRTGLSLLLFDIDRFKSINDNFGHCVGDFIICEMVKTINQELPPEAVFARVGGEEFCIFIQGLSSKQTQEFAKRVQSSVTNSQYSNNNISHSVSISLGAVYCAEVNIDHQFLINQADHLMYLAKSKGRDCYQFNKI</sequence>
<dbReference type="EC" id="2.7.7.65" evidence="1"/>
<dbReference type="GO" id="GO:0005886">
    <property type="term" value="C:plasma membrane"/>
    <property type="evidence" value="ECO:0007669"/>
    <property type="project" value="TreeGrafter"/>
</dbReference>
<feature type="domain" description="GGDEF" evidence="3">
    <location>
        <begin position="346"/>
        <end position="479"/>
    </location>
</feature>
<keyword evidence="2" id="KW-0812">Transmembrane</keyword>
<accession>A0A1S6HKR1</accession>
<dbReference type="SUPFAM" id="SSF53850">
    <property type="entry name" value="Periplasmic binding protein-like II"/>
    <property type="match status" value="1"/>
</dbReference>
<evidence type="ECO:0000256" key="2">
    <source>
        <dbReference type="SAM" id="Phobius"/>
    </source>
</evidence>
<evidence type="ECO:0000256" key="1">
    <source>
        <dbReference type="ARBA" id="ARBA00012528"/>
    </source>
</evidence>
<dbReference type="GO" id="GO:1902201">
    <property type="term" value="P:negative regulation of bacterial-type flagellum-dependent cell motility"/>
    <property type="evidence" value="ECO:0007669"/>
    <property type="project" value="TreeGrafter"/>
</dbReference>
<dbReference type="Gene3D" id="3.40.190.10">
    <property type="entry name" value="Periplasmic binding protein-like II"/>
    <property type="match status" value="2"/>
</dbReference>
<dbReference type="Pfam" id="PF00990">
    <property type="entry name" value="GGDEF"/>
    <property type="match status" value="1"/>
</dbReference>
<protein>
    <recommendedName>
        <fullName evidence="1">diguanylate cyclase</fullName>
        <ecNumber evidence="1">2.7.7.65</ecNumber>
    </recommendedName>
</protein>
<proteinExistence type="predicted"/>
<dbReference type="Proteomes" id="UP000189545">
    <property type="component" value="Chromosome"/>
</dbReference>
<organism evidence="4 5">
    <name type="scientific">Shewanella psychrophila</name>
    <dbReference type="NCBI Taxonomy" id="225848"/>
    <lineage>
        <taxon>Bacteria</taxon>
        <taxon>Pseudomonadati</taxon>
        <taxon>Pseudomonadota</taxon>
        <taxon>Gammaproteobacteria</taxon>
        <taxon>Alteromonadales</taxon>
        <taxon>Shewanellaceae</taxon>
        <taxon>Shewanella</taxon>
    </lineage>
</organism>
<dbReference type="KEGG" id="spsw:Sps_00900"/>
<dbReference type="PROSITE" id="PS50887">
    <property type="entry name" value="GGDEF"/>
    <property type="match status" value="1"/>
</dbReference>
<evidence type="ECO:0000313" key="5">
    <source>
        <dbReference type="Proteomes" id="UP000189545"/>
    </source>
</evidence>
<dbReference type="AlphaFoldDB" id="A0A1S6HKR1"/>